<evidence type="ECO:0000256" key="1">
    <source>
        <dbReference type="SAM" id="MobiDB-lite"/>
    </source>
</evidence>
<protein>
    <submittedName>
        <fullName evidence="2">Uncharacterized protein</fullName>
    </submittedName>
</protein>
<reference evidence="2" key="2">
    <citation type="journal article" date="2024" name="Plant">
        <title>Genomic evolution and insights into agronomic trait innovations of Sesamum species.</title>
        <authorList>
            <person name="Miao H."/>
            <person name="Wang L."/>
            <person name="Qu L."/>
            <person name="Liu H."/>
            <person name="Sun Y."/>
            <person name="Le M."/>
            <person name="Wang Q."/>
            <person name="Wei S."/>
            <person name="Zheng Y."/>
            <person name="Lin W."/>
            <person name="Duan Y."/>
            <person name="Cao H."/>
            <person name="Xiong S."/>
            <person name="Wang X."/>
            <person name="Wei L."/>
            <person name="Li C."/>
            <person name="Ma Q."/>
            <person name="Ju M."/>
            <person name="Zhao R."/>
            <person name="Li G."/>
            <person name="Mu C."/>
            <person name="Tian Q."/>
            <person name="Mei H."/>
            <person name="Zhang T."/>
            <person name="Gao T."/>
            <person name="Zhang H."/>
        </authorList>
    </citation>
    <scope>NUCLEOTIDE SEQUENCE</scope>
    <source>
        <strain evidence="2">KEN1</strain>
    </source>
</reference>
<evidence type="ECO:0000313" key="2">
    <source>
        <dbReference type="EMBL" id="KAL0457572.1"/>
    </source>
</evidence>
<dbReference type="EMBL" id="JACGWN010000002">
    <property type="protein sequence ID" value="KAL0457572.1"/>
    <property type="molecule type" value="Genomic_DNA"/>
</dbReference>
<organism evidence="2">
    <name type="scientific">Sesamum latifolium</name>
    <dbReference type="NCBI Taxonomy" id="2727402"/>
    <lineage>
        <taxon>Eukaryota</taxon>
        <taxon>Viridiplantae</taxon>
        <taxon>Streptophyta</taxon>
        <taxon>Embryophyta</taxon>
        <taxon>Tracheophyta</taxon>
        <taxon>Spermatophyta</taxon>
        <taxon>Magnoliopsida</taxon>
        <taxon>eudicotyledons</taxon>
        <taxon>Gunneridae</taxon>
        <taxon>Pentapetalae</taxon>
        <taxon>asterids</taxon>
        <taxon>lamiids</taxon>
        <taxon>Lamiales</taxon>
        <taxon>Pedaliaceae</taxon>
        <taxon>Sesamum</taxon>
    </lineage>
</organism>
<sequence length="68" mass="7296">MRPGEGSSASWRRDPPAVGGPPRNGFKGRHETGDGCENRAKDRVRRQRPDAAKDAVKESVQPGNAAEA</sequence>
<dbReference type="AlphaFoldDB" id="A0AAW2XTW7"/>
<name>A0AAW2XTW7_9LAMI</name>
<feature type="compositionally biased region" description="Basic and acidic residues" evidence="1">
    <location>
        <begin position="28"/>
        <end position="57"/>
    </location>
</feature>
<gene>
    <name evidence="2" type="ORF">Slati_0384400</name>
</gene>
<accession>A0AAW2XTW7</accession>
<reference evidence="2" key="1">
    <citation type="submission" date="2020-06" db="EMBL/GenBank/DDBJ databases">
        <authorList>
            <person name="Li T."/>
            <person name="Hu X."/>
            <person name="Zhang T."/>
            <person name="Song X."/>
            <person name="Zhang H."/>
            <person name="Dai N."/>
            <person name="Sheng W."/>
            <person name="Hou X."/>
            <person name="Wei L."/>
        </authorList>
    </citation>
    <scope>NUCLEOTIDE SEQUENCE</scope>
    <source>
        <strain evidence="2">KEN1</strain>
        <tissue evidence="2">Leaf</tissue>
    </source>
</reference>
<comment type="caution">
    <text evidence="2">The sequence shown here is derived from an EMBL/GenBank/DDBJ whole genome shotgun (WGS) entry which is preliminary data.</text>
</comment>
<proteinExistence type="predicted"/>
<feature type="region of interest" description="Disordered" evidence="1">
    <location>
        <begin position="1"/>
        <end position="68"/>
    </location>
</feature>